<evidence type="ECO:0000313" key="3">
    <source>
        <dbReference type="Proteomes" id="UP000236327"/>
    </source>
</evidence>
<organism evidence="2 3">
    <name type="scientific">Novosphingobium guangzhouense</name>
    <dbReference type="NCBI Taxonomy" id="1850347"/>
    <lineage>
        <taxon>Bacteria</taxon>
        <taxon>Pseudomonadati</taxon>
        <taxon>Pseudomonadota</taxon>
        <taxon>Alphaproteobacteria</taxon>
        <taxon>Sphingomonadales</taxon>
        <taxon>Sphingomonadaceae</taxon>
        <taxon>Novosphingobium</taxon>
    </lineage>
</organism>
<keyword evidence="1" id="KW-0812">Transmembrane</keyword>
<proteinExistence type="predicted"/>
<dbReference type="EMBL" id="LYMM01000084">
    <property type="protein sequence ID" value="PNU02193.1"/>
    <property type="molecule type" value="Genomic_DNA"/>
</dbReference>
<protein>
    <submittedName>
        <fullName evidence="2">Uncharacterized protein</fullName>
    </submittedName>
</protein>
<dbReference type="AlphaFoldDB" id="A0A2K2FTT6"/>
<comment type="caution">
    <text evidence="2">The sequence shown here is derived from an EMBL/GenBank/DDBJ whole genome shotgun (WGS) entry which is preliminary data.</text>
</comment>
<keyword evidence="1" id="KW-0472">Membrane</keyword>
<accession>A0A2K2FTT6</accession>
<feature type="transmembrane region" description="Helical" evidence="1">
    <location>
        <begin position="25"/>
        <end position="45"/>
    </location>
</feature>
<keyword evidence="3" id="KW-1185">Reference proteome</keyword>
<sequence>MLAAIALYLAAPHQRWGALPAEPAALGWGGAAMLVIGLVLLLSWAGPATTLFIAATLLMTTWSIVPVAIAWARRERGGSR</sequence>
<keyword evidence="1" id="KW-1133">Transmembrane helix</keyword>
<feature type="transmembrane region" description="Helical" evidence="1">
    <location>
        <begin position="51"/>
        <end position="72"/>
    </location>
</feature>
<gene>
    <name evidence="2" type="ORF">A8V01_09985</name>
</gene>
<name>A0A2K2FTT6_9SPHN</name>
<evidence type="ECO:0000313" key="2">
    <source>
        <dbReference type="EMBL" id="PNU02193.1"/>
    </source>
</evidence>
<evidence type="ECO:0000256" key="1">
    <source>
        <dbReference type="SAM" id="Phobius"/>
    </source>
</evidence>
<dbReference type="Proteomes" id="UP000236327">
    <property type="component" value="Unassembled WGS sequence"/>
</dbReference>
<reference evidence="2 3" key="1">
    <citation type="submission" date="2016-05" db="EMBL/GenBank/DDBJ databases">
        <title>Complete genome sequence of Novosphingobium guangzhouense SA925(T).</title>
        <authorList>
            <person name="Sha S."/>
        </authorList>
    </citation>
    <scope>NUCLEOTIDE SEQUENCE [LARGE SCALE GENOMIC DNA]</scope>
    <source>
        <strain evidence="2 3">SA925</strain>
    </source>
</reference>